<sequence length="376" mass="39886">MTYLRRWLKVVRQRGAKVGRPTVNDIARTAKVSLATVDRVLNARPGVRRETIERVTQAVEALGYVRDVAAANLARQRSYRFVVALPDAGDEFARALRAAMAGAARMVGTDRVSVEVVGFPAEDPHALAELLNGLAARDRTGRRRVDGVAVTAAETPHVRDAIRRLKREGVAVAALVSDLPNTERDHFVGVDNVAAGRTAGVLMGRFVGPQGGAVAVLARSMLLRESIERRLGLDAVLARDFPAVVARPSLEGRGDQAAAARALAAQTARLGPALGVYLLGADVGALDALPPAPDGARPVVIAHELTPGARAALGDGRIDAVITQDLGHVARSALRVLRARSDGVAIDPAQERIRIEIVIRENLPAQTGPDREGETT</sequence>
<dbReference type="InterPro" id="IPR010982">
    <property type="entry name" value="Lambda_DNA-bd_dom_sf"/>
</dbReference>
<dbReference type="CDD" id="cd01392">
    <property type="entry name" value="HTH_LacI"/>
    <property type="match status" value="1"/>
</dbReference>
<accession>A0A1H4A9U1</accession>
<dbReference type="STRING" id="89524.SAMN05444370_104122"/>
<dbReference type="GO" id="GO:0000976">
    <property type="term" value="F:transcription cis-regulatory region binding"/>
    <property type="evidence" value="ECO:0007669"/>
    <property type="project" value="TreeGrafter"/>
</dbReference>
<evidence type="ECO:0000256" key="2">
    <source>
        <dbReference type="ARBA" id="ARBA00023125"/>
    </source>
</evidence>
<dbReference type="EMBL" id="FNQM01000004">
    <property type="protein sequence ID" value="SEA32451.1"/>
    <property type="molecule type" value="Genomic_DNA"/>
</dbReference>
<proteinExistence type="predicted"/>
<gene>
    <name evidence="5" type="ORF">SAMN05444370_104122</name>
</gene>
<keyword evidence="1" id="KW-0805">Transcription regulation</keyword>
<evidence type="ECO:0000256" key="3">
    <source>
        <dbReference type="ARBA" id="ARBA00023163"/>
    </source>
</evidence>
<dbReference type="PANTHER" id="PTHR30146:SF152">
    <property type="entry name" value="TRANSCRIPTIONAL REGULATORY PROTEIN"/>
    <property type="match status" value="1"/>
</dbReference>
<dbReference type="Pfam" id="PF00356">
    <property type="entry name" value="LacI"/>
    <property type="match status" value="1"/>
</dbReference>
<dbReference type="PANTHER" id="PTHR30146">
    <property type="entry name" value="LACI-RELATED TRANSCRIPTIONAL REPRESSOR"/>
    <property type="match status" value="1"/>
</dbReference>
<name>A0A1H4A9U1_9RHOB</name>
<dbReference type="GO" id="GO:0003700">
    <property type="term" value="F:DNA-binding transcription factor activity"/>
    <property type="evidence" value="ECO:0007669"/>
    <property type="project" value="TreeGrafter"/>
</dbReference>
<dbReference type="InterPro" id="IPR025997">
    <property type="entry name" value="SBP_2_dom"/>
</dbReference>
<dbReference type="PROSITE" id="PS00356">
    <property type="entry name" value="HTH_LACI_1"/>
    <property type="match status" value="1"/>
</dbReference>
<evidence type="ECO:0000313" key="6">
    <source>
        <dbReference type="Proteomes" id="UP000198703"/>
    </source>
</evidence>
<organism evidence="5 6">
    <name type="scientific">Rubrimonas cliftonensis</name>
    <dbReference type="NCBI Taxonomy" id="89524"/>
    <lineage>
        <taxon>Bacteria</taxon>
        <taxon>Pseudomonadati</taxon>
        <taxon>Pseudomonadota</taxon>
        <taxon>Alphaproteobacteria</taxon>
        <taxon>Rhodobacterales</taxon>
        <taxon>Paracoccaceae</taxon>
        <taxon>Rubrimonas</taxon>
    </lineage>
</organism>
<evidence type="ECO:0000256" key="1">
    <source>
        <dbReference type="ARBA" id="ARBA00023015"/>
    </source>
</evidence>
<dbReference type="Pfam" id="PF13407">
    <property type="entry name" value="Peripla_BP_4"/>
    <property type="match status" value="1"/>
</dbReference>
<feature type="domain" description="HTH lacI-type" evidence="4">
    <location>
        <begin position="21"/>
        <end position="75"/>
    </location>
</feature>
<keyword evidence="3" id="KW-0804">Transcription</keyword>
<keyword evidence="6" id="KW-1185">Reference proteome</keyword>
<dbReference type="Gene3D" id="1.10.260.40">
    <property type="entry name" value="lambda repressor-like DNA-binding domains"/>
    <property type="match status" value="1"/>
</dbReference>
<dbReference type="SUPFAM" id="SSF47413">
    <property type="entry name" value="lambda repressor-like DNA-binding domains"/>
    <property type="match status" value="1"/>
</dbReference>
<dbReference type="PROSITE" id="PS50932">
    <property type="entry name" value="HTH_LACI_2"/>
    <property type="match status" value="1"/>
</dbReference>
<keyword evidence="2" id="KW-0238">DNA-binding</keyword>
<dbReference type="SMART" id="SM00354">
    <property type="entry name" value="HTH_LACI"/>
    <property type="match status" value="1"/>
</dbReference>
<protein>
    <submittedName>
        <fullName evidence="5">Transcriptional regulator, LacI family</fullName>
    </submittedName>
</protein>
<dbReference type="InterPro" id="IPR028082">
    <property type="entry name" value="Peripla_BP_I"/>
</dbReference>
<dbReference type="AlphaFoldDB" id="A0A1H4A9U1"/>
<reference evidence="5 6" key="1">
    <citation type="submission" date="2016-10" db="EMBL/GenBank/DDBJ databases">
        <authorList>
            <person name="de Groot N.N."/>
        </authorList>
    </citation>
    <scope>NUCLEOTIDE SEQUENCE [LARGE SCALE GENOMIC DNA]</scope>
    <source>
        <strain evidence="5 6">DSM 15345</strain>
    </source>
</reference>
<dbReference type="Gene3D" id="3.40.50.2300">
    <property type="match status" value="2"/>
</dbReference>
<dbReference type="CDD" id="cd06307">
    <property type="entry name" value="PBP1_sugar_binding"/>
    <property type="match status" value="1"/>
</dbReference>
<dbReference type="InterPro" id="IPR000843">
    <property type="entry name" value="HTH_LacI"/>
</dbReference>
<dbReference type="SUPFAM" id="SSF53822">
    <property type="entry name" value="Periplasmic binding protein-like I"/>
    <property type="match status" value="1"/>
</dbReference>
<evidence type="ECO:0000259" key="4">
    <source>
        <dbReference type="PROSITE" id="PS50932"/>
    </source>
</evidence>
<dbReference type="Proteomes" id="UP000198703">
    <property type="component" value="Unassembled WGS sequence"/>
</dbReference>
<evidence type="ECO:0000313" key="5">
    <source>
        <dbReference type="EMBL" id="SEA32451.1"/>
    </source>
</evidence>